<organism evidence="1 2">
    <name type="scientific">Pelobates cultripes</name>
    <name type="common">Western spadefoot toad</name>
    <dbReference type="NCBI Taxonomy" id="61616"/>
    <lineage>
        <taxon>Eukaryota</taxon>
        <taxon>Metazoa</taxon>
        <taxon>Chordata</taxon>
        <taxon>Craniata</taxon>
        <taxon>Vertebrata</taxon>
        <taxon>Euteleostomi</taxon>
        <taxon>Amphibia</taxon>
        <taxon>Batrachia</taxon>
        <taxon>Anura</taxon>
        <taxon>Pelobatoidea</taxon>
        <taxon>Pelobatidae</taxon>
        <taxon>Pelobates</taxon>
    </lineage>
</organism>
<evidence type="ECO:0000313" key="2">
    <source>
        <dbReference type="Proteomes" id="UP001295444"/>
    </source>
</evidence>
<proteinExistence type="predicted"/>
<dbReference type="AlphaFoldDB" id="A0AAD1VML4"/>
<reference evidence="1" key="1">
    <citation type="submission" date="2022-03" db="EMBL/GenBank/DDBJ databases">
        <authorList>
            <person name="Alioto T."/>
            <person name="Alioto T."/>
            <person name="Gomez Garrido J."/>
        </authorList>
    </citation>
    <scope>NUCLEOTIDE SEQUENCE</scope>
</reference>
<evidence type="ECO:0000313" key="1">
    <source>
        <dbReference type="EMBL" id="CAH2222070.1"/>
    </source>
</evidence>
<protein>
    <submittedName>
        <fullName evidence="1">Uncharacterized protein</fullName>
    </submittedName>
</protein>
<gene>
    <name evidence="1" type="ORF">PECUL_23A011608</name>
</gene>
<dbReference type="Proteomes" id="UP001295444">
    <property type="component" value="Chromosome 01"/>
</dbReference>
<accession>A0AAD1VML4</accession>
<name>A0AAD1VML4_PELCU</name>
<keyword evidence="2" id="KW-1185">Reference proteome</keyword>
<dbReference type="EMBL" id="OW240912">
    <property type="protein sequence ID" value="CAH2222070.1"/>
    <property type="molecule type" value="Genomic_DNA"/>
</dbReference>
<sequence>MAYSYSVLEFGTMVGLHLKFYGPNPEEKYVRFVWDMVTRNLQHRALREVAIYYCSLQKSHLDAHFGFLVTLQRMDGKKYQRHLFQGYLLVLMLIFSSLGETVAQDVVTENTVTESAGPESTVSVISTETETIGASKHSSATAAMPTMSTSSYTSGYSGSNMSFSCQSFVCTGQQCYQGKELYVNTTFSMCPSMSYCEMFSHNSSYYEARCAVHCMHHRCRQNETMMNGTSMNGCSIYCCNTSKCLTLENVMSNDMMKNNTTPPMSTVTVPTTITTTTTTTTIVYSDKTCRSFTCDGLDCYKSNTGAAVKKCQVGINHCELQKKVSGSAVSYEGGCSNTCATSTKSCATITNANCFQECCNATNTGCCMKLDGQVHFNEASRVNLNSVLKIFSYAFIVIFSSRFFTSVRA</sequence>